<dbReference type="Pfam" id="PF10334">
    <property type="entry name" value="BRE4"/>
    <property type="match status" value="1"/>
</dbReference>
<organism evidence="9 10">
    <name type="scientific">Verruconis gallopava</name>
    <dbReference type="NCBI Taxonomy" id="253628"/>
    <lineage>
        <taxon>Eukaryota</taxon>
        <taxon>Fungi</taxon>
        <taxon>Dikarya</taxon>
        <taxon>Ascomycota</taxon>
        <taxon>Pezizomycotina</taxon>
        <taxon>Dothideomycetes</taxon>
        <taxon>Pleosporomycetidae</taxon>
        <taxon>Venturiales</taxon>
        <taxon>Sympoventuriaceae</taxon>
        <taxon>Verruconis</taxon>
    </lineage>
</organism>
<dbReference type="InterPro" id="IPR018823">
    <property type="entry name" value="ArAE_2_N"/>
</dbReference>
<keyword evidence="3 5" id="KW-1133">Transmembrane helix</keyword>
<evidence type="ECO:0000313" key="10">
    <source>
        <dbReference type="Proteomes" id="UP000053259"/>
    </source>
</evidence>
<feature type="transmembrane region" description="Helical" evidence="5">
    <location>
        <begin position="626"/>
        <end position="645"/>
    </location>
</feature>
<dbReference type="EMBL" id="KN847532">
    <property type="protein sequence ID" value="KIW07754.1"/>
    <property type="molecule type" value="Genomic_DNA"/>
</dbReference>
<protein>
    <recommendedName>
        <fullName evidence="11">ER transporter 6TM N-terminal domain-containing protein</fullName>
    </recommendedName>
</protein>
<dbReference type="InterPro" id="IPR018820">
    <property type="entry name" value="BRE4-related_DUF2421"/>
</dbReference>
<reference evidence="9 10" key="1">
    <citation type="submission" date="2015-01" db="EMBL/GenBank/DDBJ databases">
        <title>The Genome Sequence of Ochroconis gallopava CBS43764.</title>
        <authorList>
            <consortium name="The Broad Institute Genomics Platform"/>
            <person name="Cuomo C."/>
            <person name="de Hoog S."/>
            <person name="Gorbushina A."/>
            <person name="Stielow B."/>
            <person name="Teixiera M."/>
            <person name="Abouelleil A."/>
            <person name="Chapman S.B."/>
            <person name="Priest M."/>
            <person name="Young S.K."/>
            <person name="Wortman J."/>
            <person name="Nusbaum C."/>
            <person name="Birren B."/>
        </authorList>
    </citation>
    <scope>NUCLEOTIDE SEQUENCE [LARGE SCALE GENOMIC DNA]</scope>
    <source>
        <strain evidence="9 10">CBS 43764</strain>
    </source>
</reference>
<dbReference type="PANTHER" id="PTHR37994:SF4">
    <property type="entry name" value="ER TRANSPORTER 6TM N-TERMINAL DOMAIN-CONTAINING PROTEIN-RELATED"/>
    <property type="match status" value="1"/>
</dbReference>
<feature type="transmembrane region" description="Helical" evidence="5">
    <location>
        <begin position="82"/>
        <end position="104"/>
    </location>
</feature>
<feature type="domain" description="Integral membrane bound transporter" evidence="8">
    <location>
        <begin position="600"/>
        <end position="733"/>
    </location>
</feature>
<dbReference type="GO" id="GO:0016020">
    <property type="term" value="C:membrane"/>
    <property type="evidence" value="ECO:0007669"/>
    <property type="project" value="UniProtKB-SubCell"/>
</dbReference>
<evidence type="ECO:0000259" key="6">
    <source>
        <dbReference type="Pfam" id="PF10334"/>
    </source>
</evidence>
<evidence type="ECO:0000256" key="2">
    <source>
        <dbReference type="ARBA" id="ARBA00022692"/>
    </source>
</evidence>
<dbReference type="Pfam" id="PF13515">
    <property type="entry name" value="FUSC_2"/>
    <property type="match status" value="1"/>
</dbReference>
<dbReference type="STRING" id="253628.A0A0D2B922"/>
<dbReference type="Pfam" id="PF10337">
    <property type="entry name" value="ArAE_2_N"/>
    <property type="match status" value="1"/>
</dbReference>
<evidence type="ECO:0000256" key="1">
    <source>
        <dbReference type="ARBA" id="ARBA00004141"/>
    </source>
</evidence>
<evidence type="ECO:0008006" key="11">
    <source>
        <dbReference type="Google" id="ProtNLM"/>
    </source>
</evidence>
<evidence type="ECO:0000256" key="3">
    <source>
        <dbReference type="ARBA" id="ARBA00022989"/>
    </source>
</evidence>
<keyword evidence="10" id="KW-1185">Reference proteome</keyword>
<feature type="transmembrane region" description="Helical" evidence="5">
    <location>
        <begin position="713"/>
        <end position="739"/>
    </location>
</feature>
<dbReference type="InterPro" id="IPR049453">
    <property type="entry name" value="Memb_transporter_dom"/>
</dbReference>
<dbReference type="RefSeq" id="XP_016217623.1">
    <property type="nucleotide sequence ID" value="XM_016354611.1"/>
</dbReference>
<evidence type="ECO:0000259" key="8">
    <source>
        <dbReference type="Pfam" id="PF13515"/>
    </source>
</evidence>
<dbReference type="VEuPathDB" id="FungiDB:PV09_01683"/>
<keyword evidence="4 5" id="KW-0472">Membrane</keyword>
<accession>A0A0D2B922</accession>
<dbReference type="OrthoDB" id="2274698at2759"/>
<keyword evidence="2 5" id="KW-0812">Transmembrane</keyword>
<proteinExistence type="predicted"/>
<feature type="transmembrane region" description="Helical" evidence="5">
    <location>
        <begin position="182"/>
        <end position="201"/>
    </location>
</feature>
<dbReference type="InParanoid" id="A0A0D2B922"/>
<feature type="domain" description="Putative ER transporter 6TM N-terminal" evidence="7">
    <location>
        <begin position="120"/>
        <end position="322"/>
    </location>
</feature>
<feature type="domain" description="DUF2421" evidence="6">
    <location>
        <begin position="738"/>
        <end position="966"/>
    </location>
</feature>
<gene>
    <name evidence="9" type="ORF">PV09_01683</name>
</gene>
<dbReference type="PANTHER" id="PTHR37994">
    <property type="entry name" value="ARAE_2_N DOMAIN-CONTAINING PROTEIN-RELATED"/>
    <property type="match status" value="1"/>
</dbReference>
<sequence>MATQDQEQTRKKPILLRAWEKLGLDVPTVTKMVKFALPPTVALCICQSDTVLHAYGTVSYLVAVGAVLSSGMAPRAAYIEALISNVVFLGIAALVAIFAMWTVIKARETTSPPGSAPTAYNSSASAVAGVWLFFLLYVINSVKFTRPQFKFASVMSSILATITMTYAPQFPNMASALNMVRSLYGALMSGIAITTVISLLFNPTSCRQVVFADIETYITQLRALLESERKYMTSLELQNPFRSHEEGENVLEKVQALRSAHGKLFADMGSAKKEIAYGRLLPSDLSEIQRILRRIFLPAVGISSIISIFQRLALHHGWTSAETDVETASEHHLSMEYQDIMKSLDKPMNRLLDVLGDAYDHVLYRLRLRGWKKVRDSLRAEESGSNYDSKPGHDTFVRHLEDEVDLFYRTRIEILRTWCEHHNIKLAPDSFESDFTWITNSGETLFGTPMQRQLFVVLYIEFLLWSAARSTLSLVRFADSKVKDGTMLKKRLILPGRKTVLKWINTFGRSDNDDSLDSQGMNRSTADTTRTLWTDTFKGFRKDPEHLPMTNPLQNIGRFLRAFGKMLRSHHSQFGFRLACGAMSIEIIALLSDTQVFFVEQRLFWATIMVAVSMTRTSGEASFIYFLRMCGTFIGAVFCYIMYYIVNGHTAGVLFFYFISIAMFGYFPAKKPRLSLAAVIGTITSTIVIGYELQVQKTGTNYGTGIKPIYYPIYLLAPFRFATTIAGIFVSYIFTIFPFPISEGSEIRKDLGVALYTLASHYSLVQETVTANITGEHGDLSIRTSPGRKLERARVKLMAKQMLLLQSMRAQLSFTIWQFPLDAPFPKERYDKIIDLIENIVNFTALIGYASTSLNLTEEEAKPETLEWHQSFRILQDSVQQTSDEITSLLCLLSSSILYAQPLPPHLHVPAPYSLLQRMQATNRHILDISHVAEKGYSAFAVLQIASRSIILDLYELVDHIRELVGQLDFSKPYSSTSLSRYTTSKSKQY</sequence>
<evidence type="ECO:0000313" key="9">
    <source>
        <dbReference type="EMBL" id="KIW07754.1"/>
    </source>
</evidence>
<feature type="transmembrane region" description="Helical" evidence="5">
    <location>
        <begin position="151"/>
        <end position="170"/>
    </location>
</feature>
<evidence type="ECO:0000256" key="5">
    <source>
        <dbReference type="SAM" id="Phobius"/>
    </source>
</evidence>
<name>A0A0D2B922_9PEZI</name>
<evidence type="ECO:0000256" key="4">
    <source>
        <dbReference type="ARBA" id="ARBA00023136"/>
    </source>
</evidence>
<dbReference type="GeneID" id="27309656"/>
<dbReference type="AlphaFoldDB" id="A0A0D2B922"/>
<feature type="transmembrane region" description="Helical" evidence="5">
    <location>
        <begin position="119"/>
        <end position="139"/>
    </location>
</feature>
<dbReference type="HOGENOM" id="CLU_001788_0_1_1"/>
<dbReference type="Proteomes" id="UP000053259">
    <property type="component" value="Unassembled WGS sequence"/>
</dbReference>
<feature type="transmembrane region" description="Helical" evidence="5">
    <location>
        <begin position="651"/>
        <end position="667"/>
    </location>
</feature>
<comment type="subcellular location">
    <subcellularLocation>
        <location evidence="1">Membrane</location>
        <topology evidence="1">Multi-pass membrane protein</topology>
    </subcellularLocation>
</comment>
<feature type="transmembrane region" description="Helical" evidence="5">
    <location>
        <begin position="674"/>
        <end position="693"/>
    </location>
</feature>
<evidence type="ECO:0000259" key="7">
    <source>
        <dbReference type="Pfam" id="PF10337"/>
    </source>
</evidence>